<evidence type="ECO:0000259" key="1">
    <source>
        <dbReference type="Pfam" id="PF13191"/>
    </source>
</evidence>
<protein>
    <submittedName>
        <fullName evidence="2">ATP-binding protein</fullName>
    </submittedName>
</protein>
<feature type="domain" description="Orc1-like AAA ATPase" evidence="1">
    <location>
        <begin position="18"/>
        <end position="190"/>
    </location>
</feature>
<reference evidence="2 3" key="1">
    <citation type="submission" date="2019-07" db="EMBL/GenBank/DDBJ databases">
        <title>Diversity of Bacteria from Kongsfjorden, Arctic.</title>
        <authorList>
            <person name="Yu Y."/>
        </authorList>
    </citation>
    <scope>NUCLEOTIDE SEQUENCE [LARGE SCALE GENOMIC DNA]</scope>
    <source>
        <strain evidence="2 3">SM1928</strain>
    </source>
</reference>
<dbReference type="OrthoDB" id="2020141at2"/>
<dbReference type="Pfam" id="PF13191">
    <property type="entry name" value="AAA_16"/>
    <property type="match status" value="1"/>
</dbReference>
<sequence length="389" mass="42336">MESALNPYSPGSGRRPFELVGRQSEVDAFDLLLAKTRQRRPDRGIVLHGLRGVGKTVLLNEFRRQAEHAEFMVVFLEGRDAEGGPEAVRAKLARNLLQAGRKLNRRGAGERLLAALGSIASFSAKLGVTGIDIGVNLNHGRADSGSIEVDLEELIEDLCLALAEKRSGLIFIIDEMQDLDDGLIAALLSAQHLAGQREWPFYIAGAGLPNLPSVLSEARSYAERIFNYRSIGALSREAAEAALVAPAQRYGASFVPDAKDLLLSASGAYPYFLQEYGYAAWETAPEKTVTFDDAKIAVEIGRAQLDQGFFPSRWKRASKAEKDFLRLMAVDGDEGSGTAELAERAHKKQSSMTMTRASLIDKGIIYAPALGVVAFTVPGMADYVKRLHE</sequence>
<dbReference type="InterPro" id="IPR041664">
    <property type="entry name" value="AAA_16"/>
</dbReference>
<evidence type="ECO:0000313" key="3">
    <source>
        <dbReference type="Proteomes" id="UP000316500"/>
    </source>
</evidence>
<keyword evidence="2" id="KW-0067">ATP-binding</keyword>
<dbReference type="EMBL" id="VNFK01000009">
    <property type="protein sequence ID" value="TVU61981.1"/>
    <property type="molecule type" value="Genomic_DNA"/>
</dbReference>
<comment type="caution">
    <text evidence="2">The sequence shown here is derived from an EMBL/GenBank/DDBJ whole genome shotgun (WGS) entry which is preliminary data.</text>
</comment>
<dbReference type="RefSeq" id="WP_144651100.1">
    <property type="nucleotide sequence ID" value="NZ_VNFK01000009.1"/>
</dbReference>
<dbReference type="PANTHER" id="PTHR34301">
    <property type="entry name" value="DNA-BINDING PROTEIN-RELATED"/>
    <property type="match status" value="1"/>
</dbReference>
<dbReference type="InterPro" id="IPR027417">
    <property type="entry name" value="P-loop_NTPase"/>
</dbReference>
<organism evidence="2 3">
    <name type="scientific">Paenarthrobacter nitroguajacolicus</name>
    <name type="common">Arthrobacter nitroguajacolicus</name>
    <dbReference type="NCBI Taxonomy" id="211146"/>
    <lineage>
        <taxon>Bacteria</taxon>
        <taxon>Bacillati</taxon>
        <taxon>Actinomycetota</taxon>
        <taxon>Actinomycetes</taxon>
        <taxon>Micrococcales</taxon>
        <taxon>Micrococcaceae</taxon>
        <taxon>Paenarthrobacter</taxon>
    </lineage>
</organism>
<dbReference type="AlphaFoldDB" id="A0A558GYL7"/>
<gene>
    <name evidence="2" type="ORF">FQP90_13000</name>
</gene>
<evidence type="ECO:0000313" key="2">
    <source>
        <dbReference type="EMBL" id="TVU61981.1"/>
    </source>
</evidence>
<dbReference type="GO" id="GO:0005524">
    <property type="term" value="F:ATP binding"/>
    <property type="evidence" value="ECO:0007669"/>
    <property type="project" value="UniProtKB-KW"/>
</dbReference>
<dbReference type="PANTHER" id="PTHR34301:SF8">
    <property type="entry name" value="ATPASE DOMAIN-CONTAINING PROTEIN"/>
    <property type="match status" value="1"/>
</dbReference>
<dbReference type="SUPFAM" id="SSF52540">
    <property type="entry name" value="P-loop containing nucleoside triphosphate hydrolases"/>
    <property type="match status" value="1"/>
</dbReference>
<dbReference type="Gene3D" id="3.40.50.300">
    <property type="entry name" value="P-loop containing nucleotide triphosphate hydrolases"/>
    <property type="match status" value="1"/>
</dbReference>
<dbReference type="Proteomes" id="UP000316500">
    <property type="component" value="Unassembled WGS sequence"/>
</dbReference>
<name>A0A558GYL7_PAENT</name>
<keyword evidence="2" id="KW-0547">Nucleotide-binding</keyword>
<proteinExistence type="predicted"/>
<accession>A0A558GYL7</accession>